<evidence type="ECO:0000259" key="2">
    <source>
        <dbReference type="Pfam" id="PF03816"/>
    </source>
</evidence>
<proteinExistence type="predicted"/>
<evidence type="ECO:0000256" key="1">
    <source>
        <dbReference type="SAM" id="MobiDB-lite"/>
    </source>
</evidence>
<dbReference type="PANTHER" id="PTHR33392:SF6">
    <property type="entry name" value="POLYISOPRENYL-TEICHOIC ACID--PEPTIDOGLYCAN TEICHOIC ACID TRANSFERASE TAGU"/>
    <property type="match status" value="1"/>
</dbReference>
<dbReference type="NCBIfam" id="TIGR00350">
    <property type="entry name" value="lytR_cpsA_psr"/>
    <property type="match status" value="1"/>
</dbReference>
<reference evidence="3" key="1">
    <citation type="submission" date="2020-05" db="EMBL/GenBank/DDBJ databases">
        <authorList>
            <person name="Chiriac C."/>
            <person name="Salcher M."/>
            <person name="Ghai R."/>
            <person name="Kavagutti S V."/>
        </authorList>
    </citation>
    <scope>NUCLEOTIDE SEQUENCE</scope>
</reference>
<feature type="region of interest" description="Disordered" evidence="1">
    <location>
        <begin position="319"/>
        <end position="338"/>
    </location>
</feature>
<feature type="compositionally biased region" description="Low complexity" evidence="1">
    <location>
        <begin position="320"/>
        <end position="331"/>
    </location>
</feature>
<dbReference type="PANTHER" id="PTHR33392">
    <property type="entry name" value="POLYISOPRENYL-TEICHOIC ACID--PEPTIDOGLYCAN TEICHOIC ACID TRANSFERASE TAGU"/>
    <property type="match status" value="1"/>
</dbReference>
<name>A0A6J7CVL6_9ZZZZ</name>
<dbReference type="AlphaFoldDB" id="A0A6J7CVL6"/>
<dbReference type="InterPro" id="IPR050922">
    <property type="entry name" value="LytR/CpsA/Psr_CW_biosynth"/>
</dbReference>
<dbReference type="Pfam" id="PF03816">
    <property type="entry name" value="LytR_cpsA_psr"/>
    <property type="match status" value="1"/>
</dbReference>
<feature type="domain" description="Cell envelope-related transcriptional attenuator" evidence="2">
    <location>
        <begin position="87"/>
        <end position="235"/>
    </location>
</feature>
<dbReference type="Gene3D" id="3.40.630.190">
    <property type="entry name" value="LCP protein"/>
    <property type="match status" value="1"/>
</dbReference>
<evidence type="ECO:0000313" key="3">
    <source>
        <dbReference type="EMBL" id="CAB4861991.1"/>
    </source>
</evidence>
<dbReference type="InterPro" id="IPR004474">
    <property type="entry name" value="LytR_CpsA_psr"/>
</dbReference>
<accession>A0A6J7CVL6</accession>
<gene>
    <name evidence="3" type="ORF">UFOPK3444_00231</name>
</gene>
<sequence length="493" mass="53020">MSLAPAPKRPRNGLKTALAVLSVIGLAAAATSTAGLLEVQQFVDDLNTGEKLNLAPGVISSADVGKPETILLLGSDHRFRTGKTDARSDTIMIVRLDADAAGTRIMNIPRDLKVTIPRYGTQKINASYAYGGPSLTAQVVKELLGIPINHIVNVNFGGFHKAVDYIGCVWTDIDRRYFNDNSTAGYGGGYAKINIAAGYQKLCGSQSLDYVRFRHMDTDIVRSARQQDFIRQARQQYGAQSAMSNRHELAKIFSKYAQSDSQLHSVDALLKLLGLVAFSGQKPVISVPFPAILPSSPTNPYVTVNPAELRQAVHRLVGPSRAASKSAGSQGKKAKPRVTGVGKANVVANKEGARAQAALLRGIGMPVLLPTVVASGSRYMGPEMGKYPRAYLLRAPDGKKHVAYRVVATTSGTGQFWGVQGTTWQDPPLLSQPTAEKTIKGGRKLLLFGDGKRLRFVGFKTKSGSYWVSNTLTEDLPSRTMIAIAASLVPFAR</sequence>
<dbReference type="EMBL" id="CAFBLU010000002">
    <property type="protein sequence ID" value="CAB4861991.1"/>
    <property type="molecule type" value="Genomic_DNA"/>
</dbReference>
<protein>
    <submittedName>
        <fullName evidence="3">Unannotated protein</fullName>
    </submittedName>
</protein>
<organism evidence="3">
    <name type="scientific">freshwater metagenome</name>
    <dbReference type="NCBI Taxonomy" id="449393"/>
    <lineage>
        <taxon>unclassified sequences</taxon>
        <taxon>metagenomes</taxon>
        <taxon>ecological metagenomes</taxon>
    </lineage>
</organism>